<keyword evidence="1" id="KW-0472">Membrane</keyword>
<dbReference type="KEGG" id="fse:DI487_10060"/>
<feature type="transmembrane region" description="Helical" evidence="1">
    <location>
        <begin position="12"/>
        <end position="29"/>
    </location>
</feature>
<evidence type="ECO:0000313" key="2">
    <source>
        <dbReference type="EMBL" id="AWM14156.1"/>
    </source>
</evidence>
<accession>A0A2U8QW84</accession>
<reference evidence="2 3" key="1">
    <citation type="submission" date="2018-05" db="EMBL/GenBank/DDBJ databases">
        <title>Flavobacterium sp. MEBiC07310.</title>
        <authorList>
            <person name="Baek K."/>
        </authorList>
    </citation>
    <scope>NUCLEOTIDE SEQUENCE [LARGE SCALE GENOMIC DNA]</scope>
    <source>
        <strain evidence="2 3">MEBiC07310</strain>
    </source>
</reference>
<sequence length="194" mass="23439">MYNHKKVNRETVYLLPFLVLTFAVSIFDPLNQKYFRISTTIWYRFYCLIEFFTVLYFYYKLLDNKKIAYFFGILYFLVYAYLLKDFSFDQKVYDDMPINMIMVLMVVTLSVQWFVEVFKKMDESPLYDRPVFYYISVFLVFYCGTFLVLLMADYLRQEKLGITSFWVIIALLNVITKIVLLVVILKSRSKKTLK</sequence>
<name>A0A2U8QW84_9FLAO</name>
<proteinExistence type="predicted"/>
<dbReference type="AlphaFoldDB" id="A0A2U8QW84"/>
<keyword evidence="1" id="KW-1133">Transmembrane helix</keyword>
<feature type="transmembrane region" description="Helical" evidence="1">
    <location>
        <begin position="164"/>
        <end position="185"/>
    </location>
</feature>
<evidence type="ECO:0000313" key="3">
    <source>
        <dbReference type="Proteomes" id="UP000245429"/>
    </source>
</evidence>
<dbReference type="Proteomes" id="UP000245429">
    <property type="component" value="Chromosome"/>
</dbReference>
<feature type="transmembrane region" description="Helical" evidence="1">
    <location>
        <begin position="131"/>
        <end position="152"/>
    </location>
</feature>
<dbReference type="RefSeq" id="WP_109569522.1">
    <property type="nucleotide sequence ID" value="NZ_CP029463.1"/>
</dbReference>
<feature type="transmembrane region" description="Helical" evidence="1">
    <location>
        <begin position="41"/>
        <end position="59"/>
    </location>
</feature>
<dbReference type="OrthoDB" id="1366120at2"/>
<organism evidence="2 3">
    <name type="scientific">Flavobacterium sediminis</name>
    <dbReference type="NCBI Taxonomy" id="2201181"/>
    <lineage>
        <taxon>Bacteria</taxon>
        <taxon>Pseudomonadati</taxon>
        <taxon>Bacteroidota</taxon>
        <taxon>Flavobacteriia</taxon>
        <taxon>Flavobacteriales</taxon>
        <taxon>Flavobacteriaceae</taxon>
        <taxon>Flavobacterium</taxon>
    </lineage>
</organism>
<feature type="transmembrane region" description="Helical" evidence="1">
    <location>
        <begin position="66"/>
        <end position="83"/>
    </location>
</feature>
<gene>
    <name evidence="2" type="ORF">DI487_10060</name>
</gene>
<protein>
    <submittedName>
        <fullName evidence="2">Uncharacterized protein</fullName>
    </submittedName>
</protein>
<feature type="transmembrane region" description="Helical" evidence="1">
    <location>
        <begin position="98"/>
        <end position="119"/>
    </location>
</feature>
<keyword evidence="3" id="KW-1185">Reference proteome</keyword>
<evidence type="ECO:0000256" key="1">
    <source>
        <dbReference type="SAM" id="Phobius"/>
    </source>
</evidence>
<keyword evidence="1" id="KW-0812">Transmembrane</keyword>
<dbReference type="EMBL" id="CP029463">
    <property type="protein sequence ID" value="AWM14156.1"/>
    <property type="molecule type" value="Genomic_DNA"/>
</dbReference>